<protein>
    <recommendedName>
        <fullName evidence="3">Ubiquitin-like protease family profile domain-containing protein</fullName>
    </recommendedName>
</protein>
<proteinExistence type="predicted"/>
<comment type="caution">
    <text evidence="1">The sequence shown here is derived from an EMBL/GenBank/DDBJ whole genome shotgun (WGS) entry which is preliminary data.</text>
</comment>
<evidence type="ECO:0000313" key="1">
    <source>
        <dbReference type="EMBL" id="OWZ18890.1"/>
    </source>
</evidence>
<accession>A0A225WPV6</accession>
<dbReference type="InterPro" id="IPR038765">
    <property type="entry name" value="Papain-like_cys_pep_sf"/>
</dbReference>
<name>A0A225WPV6_9STRA</name>
<sequence>MTKARRKRAQSKKDREVALELAKKYRQGKVNKIVHFDDVAALLDGPYSLFHSKPMTDALKLPSVEVKGPVSVRPYNNEYKVYVETLNLGANRIPGEVVDGYQILDFLLQDEYSDVGIISPAYHGFTTPEQKRRTAKGFGAHKKQFKRVIGVLNTGFHWAAFYIDKENKECFMFDPLQEEANYKTIKKSMTGIIEGVLEMEGLLEYNELSGCKQRDASSCGVEILLSDETWGDCMYNLLPYLRIGFLYKAIAFIGKTEAIQS</sequence>
<dbReference type="SUPFAM" id="SSF54001">
    <property type="entry name" value="Cysteine proteinases"/>
    <property type="match status" value="1"/>
</dbReference>
<dbReference type="Proteomes" id="UP000198211">
    <property type="component" value="Unassembled WGS sequence"/>
</dbReference>
<gene>
    <name evidence="1" type="ORF">PHMEG_0006951</name>
</gene>
<dbReference type="OrthoDB" id="99812at2759"/>
<keyword evidence="2" id="KW-1185">Reference proteome</keyword>
<dbReference type="STRING" id="4795.A0A225WPV6"/>
<evidence type="ECO:0008006" key="3">
    <source>
        <dbReference type="Google" id="ProtNLM"/>
    </source>
</evidence>
<dbReference type="AlphaFoldDB" id="A0A225WPV6"/>
<evidence type="ECO:0000313" key="2">
    <source>
        <dbReference type="Proteomes" id="UP000198211"/>
    </source>
</evidence>
<reference evidence="2" key="1">
    <citation type="submission" date="2017-03" db="EMBL/GenBank/DDBJ databases">
        <title>Phytopthora megakarya and P. palmivora, two closely related causual agents of cacao black pod achieved similar genome size and gene model numbers by different mechanisms.</title>
        <authorList>
            <person name="Ali S."/>
            <person name="Shao J."/>
            <person name="Larry D.J."/>
            <person name="Kronmiller B."/>
            <person name="Shen D."/>
            <person name="Strem M.D."/>
            <person name="Melnick R.L."/>
            <person name="Guiltinan M.J."/>
            <person name="Tyler B.M."/>
            <person name="Meinhardt L.W."/>
            <person name="Bailey B.A."/>
        </authorList>
    </citation>
    <scope>NUCLEOTIDE SEQUENCE [LARGE SCALE GENOMIC DNA]</scope>
    <source>
        <strain evidence="2">zdho120</strain>
    </source>
</reference>
<dbReference type="EMBL" id="NBNE01000521">
    <property type="protein sequence ID" value="OWZ18890.1"/>
    <property type="molecule type" value="Genomic_DNA"/>
</dbReference>
<organism evidence="1 2">
    <name type="scientific">Phytophthora megakarya</name>
    <dbReference type="NCBI Taxonomy" id="4795"/>
    <lineage>
        <taxon>Eukaryota</taxon>
        <taxon>Sar</taxon>
        <taxon>Stramenopiles</taxon>
        <taxon>Oomycota</taxon>
        <taxon>Peronosporomycetes</taxon>
        <taxon>Peronosporales</taxon>
        <taxon>Peronosporaceae</taxon>
        <taxon>Phytophthora</taxon>
    </lineage>
</organism>